<feature type="domain" description="Flagellar basal-body/hook protein C-terminal" evidence="7">
    <location>
        <begin position="403"/>
        <end position="443"/>
    </location>
</feature>
<evidence type="ECO:0000256" key="1">
    <source>
        <dbReference type="ARBA" id="ARBA00004365"/>
    </source>
</evidence>
<evidence type="ECO:0000256" key="4">
    <source>
        <dbReference type="ARBA" id="ARBA00016244"/>
    </source>
</evidence>
<comment type="subcellular location">
    <subcellularLocation>
        <location evidence="1">Bacterial flagellum</location>
    </subcellularLocation>
    <subcellularLocation>
        <location evidence="2">Secreted</location>
    </subcellularLocation>
</comment>
<dbReference type="PANTHER" id="PTHR30033:SF1">
    <property type="entry name" value="FLAGELLAR HOOK-ASSOCIATED PROTEIN 1"/>
    <property type="match status" value="1"/>
</dbReference>
<dbReference type="Pfam" id="PF06429">
    <property type="entry name" value="Flg_bbr_C"/>
    <property type="match status" value="1"/>
</dbReference>
<dbReference type="InterPro" id="IPR053927">
    <property type="entry name" value="FlgK_helical"/>
</dbReference>
<keyword evidence="9" id="KW-0966">Cell projection</keyword>
<dbReference type="GO" id="GO:0005198">
    <property type="term" value="F:structural molecule activity"/>
    <property type="evidence" value="ECO:0007669"/>
    <property type="project" value="InterPro"/>
</dbReference>
<dbReference type="NCBIfam" id="TIGR02492">
    <property type="entry name" value="flgK_ends"/>
    <property type="match status" value="1"/>
</dbReference>
<dbReference type="OrthoDB" id="9802553at2"/>
<accession>A0A521EG14</accession>
<dbReference type="Pfam" id="PF22638">
    <property type="entry name" value="FlgK_D1"/>
    <property type="match status" value="1"/>
</dbReference>
<keyword evidence="5" id="KW-0964">Secreted</keyword>
<dbReference type="AlphaFoldDB" id="A0A521EG14"/>
<keyword evidence="10" id="KW-1185">Reference proteome</keyword>
<dbReference type="EMBL" id="FXTM01000040">
    <property type="protein sequence ID" value="SMO82863.1"/>
    <property type="molecule type" value="Genomic_DNA"/>
</dbReference>
<evidence type="ECO:0000313" key="9">
    <source>
        <dbReference type="EMBL" id="SMO82863.1"/>
    </source>
</evidence>
<dbReference type="InterPro" id="IPR010930">
    <property type="entry name" value="Flg_bb/hook_C_dom"/>
</dbReference>
<name>A0A521EG14_9BACT</name>
<proteinExistence type="inferred from homology"/>
<evidence type="ECO:0000259" key="8">
    <source>
        <dbReference type="Pfam" id="PF22638"/>
    </source>
</evidence>
<evidence type="ECO:0000256" key="5">
    <source>
        <dbReference type="ARBA" id="ARBA00022525"/>
    </source>
</evidence>
<dbReference type="RefSeq" id="WP_142936269.1">
    <property type="nucleotide sequence ID" value="NZ_FXTM01000040.1"/>
</dbReference>
<dbReference type="GO" id="GO:0005576">
    <property type="term" value="C:extracellular region"/>
    <property type="evidence" value="ECO:0007669"/>
    <property type="project" value="UniProtKB-SubCell"/>
</dbReference>
<evidence type="ECO:0000256" key="2">
    <source>
        <dbReference type="ARBA" id="ARBA00004613"/>
    </source>
</evidence>
<dbReference type="GO" id="GO:0044780">
    <property type="term" value="P:bacterial-type flagellum assembly"/>
    <property type="evidence" value="ECO:0007669"/>
    <property type="project" value="InterPro"/>
</dbReference>
<comment type="similarity">
    <text evidence="3">Belongs to the flagella basal body rod proteins family.</text>
</comment>
<keyword evidence="6" id="KW-0975">Bacterial flagellum</keyword>
<dbReference type="PANTHER" id="PTHR30033">
    <property type="entry name" value="FLAGELLAR HOOK-ASSOCIATED PROTEIN 1"/>
    <property type="match status" value="1"/>
</dbReference>
<reference evidence="9 10" key="1">
    <citation type="submission" date="2017-05" db="EMBL/GenBank/DDBJ databases">
        <authorList>
            <person name="Varghese N."/>
            <person name="Submissions S."/>
        </authorList>
    </citation>
    <scope>NUCLEOTIDE SEQUENCE [LARGE SCALE GENOMIC DNA]</scope>
    <source>
        <strain evidence="9 10">DSM 16304</strain>
    </source>
</reference>
<keyword evidence="9" id="KW-0282">Flagellum</keyword>
<evidence type="ECO:0000256" key="6">
    <source>
        <dbReference type="ARBA" id="ARBA00023143"/>
    </source>
</evidence>
<sequence>MALFGALSIASQALLSQQIGVKTTNRNINNVYTDGYSREVPILSDSPAAGVKVEDIRRVFNKAYFKRLLSNSGEYQNLETYRNVLEQVESVFNDQMGSGLSEALNDFFNSMHDIAVKPDDLAARANFLSVTKTLVGRIRDSYSSLEEIKTTTEGQLRDTINELNRLSDKLRDINKSMLLYKDTPDRLNQYLDERDRTLKEISKLIDVKVVYLPDERVRVYTAKGVPLVLETKSFNVSYENSKISVNGIDITKELQKGKISGLAKGIEQVENYMEKLNLLVSTFAEKINLQHEAGYDLYGNTGIKLFKSDNGNPIDASNITLAFDDPKKVAAASDSNYLSSDNTNIKALIDLGNQKYSELSNLSFSEYYGTEIVSSIGSDVKEVKDLVKSSKFRLDAIEEKVKEFSSVNIDEELINLTKYQRAYQAAARIVTVTDELLQTILSMKR</sequence>
<dbReference type="InterPro" id="IPR002371">
    <property type="entry name" value="FlgK"/>
</dbReference>
<evidence type="ECO:0000313" key="10">
    <source>
        <dbReference type="Proteomes" id="UP000317315"/>
    </source>
</evidence>
<gene>
    <name evidence="9" type="ORF">SAMN06269117_1403</name>
</gene>
<keyword evidence="9" id="KW-0969">Cilium</keyword>
<organism evidence="9 10">
    <name type="scientific">Balnearium lithotrophicum</name>
    <dbReference type="NCBI Taxonomy" id="223788"/>
    <lineage>
        <taxon>Bacteria</taxon>
        <taxon>Pseudomonadati</taxon>
        <taxon>Aquificota</taxon>
        <taxon>Aquificia</taxon>
        <taxon>Desulfurobacteriales</taxon>
        <taxon>Desulfurobacteriaceae</taxon>
        <taxon>Balnearium</taxon>
    </lineage>
</organism>
<dbReference type="Proteomes" id="UP000317315">
    <property type="component" value="Unassembled WGS sequence"/>
</dbReference>
<protein>
    <recommendedName>
        <fullName evidence="4">Flagellar hook-associated protein 1</fullName>
    </recommendedName>
</protein>
<feature type="domain" description="Flagellar hook-associated protein FlgK helical" evidence="8">
    <location>
        <begin position="85"/>
        <end position="306"/>
    </location>
</feature>
<dbReference type="GO" id="GO:0009424">
    <property type="term" value="C:bacterial-type flagellum hook"/>
    <property type="evidence" value="ECO:0007669"/>
    <property type="project" value="InterPro"/>
</dbReference>
<dbReference type="SUPFAM" id="SSF64518">
    <property type="entry name" value="Phase 1 flagellin"/>
    <property type="match status" value="1"/>
</dbReference>
<evidence type="ECO:0000256" key="3">
    <source>
        <dbReference type="ARBA" id="ARBA00009677"/>
    </source>
</evidence>
<evidence type="ECO:0000259" key="7">
    <source>
        <dbReference type="Pfam" id="PF06429"/>
    </source>
</evidence>